<feature type="compositionally biased region" description="Low complexity" evidence="2">
    <location>
        <begin position="55"/>
        <end position="77"/>
    </location>
</feature>
<sequence>MLKQLEEVAAQKERDIELLEQQNEALRFRKRVLEKVLSVRDHQLSVMRRLRKDAPQLPAAPAASAGPDGNGAASVSGIGSGSGSGSGPSPAEQRHGAHGGTAGAQTAPAPGPGCQGAASCPTVQVREGTVASVIGALSNAVGEADAERFRSMGKVEFLEGWKAFTAEVTRPLLALDSDPSDQAAAEALRGLVRDGSFLFKHTSLLAPDTIMGALTTHMETGAARGPDPSHWRKVVAALDLSRVQLQELSAVFPIFTVVMSDILQERRSINAAMAAGLEAARGALAAEGSDGPEASGGAAAAAAGGGGGGAEADGVVGSEVLAAMRVLRVSPESEVLQDLQRNCRREKAAHLMLRGFLLGPCLSPLQFARAAVHSYPWVPDATAIIAAVAEAQAPDA</sequence>
<evidence type="ECO:0000313" key="3">
    <source>
        <dbReference type="EMBL" id="KAG2493142.1"/>
    </source>
</evidence>
<dbReference type="AlphaFoldDB" id="A0A835XXY2"/>
<evidence type="ECO:0000256" key="2">
    <source>
        <dbReference type="SAM" id="MobiDB-lite"/>
    </source>
</evidence>
<name>A0A835XXY2_9CHLO</name>
<feature type="region of interest" description="Disordered" evidence="2">
    <location>
        <begin position="55"/>
        <end position="118"/>
    </location>
</feature>
<gene>
    <name evidence="3" type="ORF">HYH03_008566</name>
</gene>
<organism evidence="3 4">
    <name type="scientific">Edaphochlamys debaryana</name>
    <dbReference type="NCBI Taxonomy" id="47281"/>
    <lineage>
        <taxon>Eukaryota</taxon>
        <taxon>Viridiplantae</taxon>
        <taxon>Chlorophyta</taxon>
        <taxon>core chlorophytes</taxon>
        <taxon>Chlorophyceae</taxon>
        <taxon>CS clade</taxon>
        <taxon>Chlamydomonadales</taxon>
        <taxon>Chlamydomonadales incertae sedis</taxon>
        <taxon>Edaphochlamys</taxon>
    </lineage>
</organism>
<accession>A0A835XXY2</accession>
<proteinExistence type="predicted"/>
<evidence type="ECO:0000313" key="4">
    <source>
        <dbReference type="Proteomes" id="UP000612055"/>
    </source>
</evidence>
<dbReference type="EMBL" id="JAEHOE010000039">
    <property type="protein sequence ID" value="KAG2493142.1"/>
    <property type="molecule type" value="Genomic_DNA"/>
</dbReference>
<reference evidence="3" key="1">
    <citation type="journal article" date="2020" name="bioRxiv">
        <title>Comparative genomics of Chlamydomonas.</title>
        <authorList>
            <person name="Craig R.J."/>
            <person name="Hasan A.R."/>
            <person name="Ness R.W."/>
            <person name="Keightley P.D."/>
        </authorList>
    </citation>
    <scope>NUCLEOTIDE SEQUENCE</scope>
    <source>
        <strain evidence="3">CCAP 11/70</strain>
    </source>
</reference>
<dbReference type="OrthoDB" id="548708at2759"/>
<feature type="coiled-coil region" evidence="1">
    <location>
        <begin position="2"/>
        <end position="36"/>
    </location>
</feature>
<comment type="caution">
    <text evidence="3">The sequence shown here is derived from an EMBL/GenBank/DDBJ whole genome shotgun (WGS) entry which is preliminary data.</text>
</comment>
<dbReference type="Proteomes" id="UP000612055">
    <property type="component" value="Unassembled WGS sequence"/>
</dbReference>
<protein>
    <submittedName>
        <fullName evidence="3">Uncharacterized protein</fullName>
    </submittedName>
</protein>
<keyword evidence="4" id="KW-1185">Reference proteome</keyword>
<keyword evidence="1" id="KW-0175">Coiled coil</keyword>
<evidence type="ECO:0000256" key="1">
    <source>
        <dbReference type="SAM" id="Coils"/>
    </source>
</evidence>